<gene>
    <name evidence="1" type="ORF">TCIL3000_0_45820</name>
</gene>
<sequence>MGWERKIIVTCWIVGNVPPKILYQFTCDTRKCNGGGAYAKENFTSLKVVCGLKDFCRESIRSFGSCVRCFVERSRSHTIVSQCNAWRSFVMARTRGDSALRK</sequence>
<organism evidence="1 2">
    <name type="scientific">Trypanosoma congolense (strain IL3000)</name>
    <dbReference type="NCBI Taxonomy" id="1068625"/>
    <lineage>
        <taxon>Eukaryota</taxon>
        <taxon>Discoba</taxon>
        <taxon>Euglenozoa</taxon>
        <taxon>Kinetoplastea</taxon>
        <taxon>Metakinetoplastina</taxon>
        <taxon>Trypanosomatida</taxon>
        <taxon>Trypanosomatidae</taxon>
        <taxon>Trypanosoma</taxon>
        <taxon>Nannomonas</taxon>
    </lineage>
</organism>
<protein>
    <submittedName>
        <fullName evidence="1">Uncharacterized protein</fullName>
    </submittedName>
</protein>
<reference evidence="1 2" key="2">
    <citation type="journal article" date="2012" name="Proc. Natl. Acad. Sci. U.S.A.">
        <title>Antigenic diversity is generated by distinct evolutionary mechanisms in African trypanosome species.</title>
        <authorList>
            <person name="Jackson A.P."/>
            <person name="Berry A."/>
            <person name="Aslett M."/>
            <person name="Allison H.C."/>
            <person name="Burton P."/>
            <person name="Vavrova-Anderson J."/>
            <person name="Brown R."/>
            <person name="Browne H."/>
            <person name="Corton N."/>
            <person name="Hauser H."/>
            <person name="Gamble J."/>
            <person name="Gilderthorp R."/>
            <person name="Marcello L."/>
            <person name="McQuillan J."/>
            <person name="Otto T.D."/>
            <person name="Quail M.A."/>
            <person name="Sanders M.J."/>
            <person name="van Tonder A."/>
            <person name="Ginger M.L."/>
            <person name="Field M.C."/>
            <person name="Barry J.D."/>
            <person name="Hertz-Fowler C."/>
            <person name="Berriman M."/>
        </authorList>
    </citation>
    <scope>NUCLEOTIDE SEQUENCE [LARGE SCALE GENOMIC DNA]</scope>
    <source>
        <strain evidence="1 2">IL3000</strain>
    </source>
</reference>
<accession>F9W9J0</accession>
<dbReference type="EMBL" id="CAEQ01001319">
    <property type="protein sequence ID" value="CCD13892.1"/>
    <property type="molecule type" value="Genomic_DNA"/>
</dbReference>
<comment type="caution">
    <text evidence="1">The sequence shown here is derived from an EMBL/GenBank/DDBJ whole genome shotgun (WGS) entry which is preliminary data.</text>
</comment>
<dbReference type="Proteomes" id="UP000000702">
    <property type="component" value="Unassembled WGS sequence"/>
</dbReference>
<evidence type="ECO:0000313" key="2">
    <source>
        <dbReference type="Proteomes" id="UP000000702"/>
    </source>
</evidence>
<evidence type="ECO:0000313" key="1">
    <source>
        <dbReference type="EMBL" id="CCD13892.1"/>
    </source>
</evidence>
<dbReference type="AlphaFoldDB" id="F9W9J0"/>
<name>F9W9J0_TRYCI</name>
<keyword evidence="2" id="KW-1185">Reference proteome</keyword>
<proteinExistence type="predicted"/>
<reference evidence="2" key="1">
    <citation type="submission" date="2011-07" db="EMBL/GenBank/DDBJ databases">
        <title>Divergent evolution of antigenic variation in African trypanosomes.</title>
        <authorList>
            <person name="Jackson A.P."/>
            <person name="Berry A."/>
            <person name="Allison H.C."/>
            <person name="Burton P."/>
            <person name="Anderson J."/>
            <person name="Aslett M."/>
            <person name="Brown R."/>
            <person name="Corton N."/>
            <person name="Harris D."/>
            <person name="Hauser H."/>
            <person name="Gamble J."/>
            <person name="Gilderthorp R."/>
            <person name="McQuillan J."/>
            <person name="Quail M.A."/>
            <person name="Sanders M."/>
            <person name="Van Tonder A."/>
            <person name="Ginger M.L."/>
            <person name="Donelson J.E."/>
            <person name="Field M.C."/>
            <person name="Barry J.D."/>
            <person name="Berriman M."/>
            <person name="Hertz-Fowler C."/>
        </authorList>
    </citation>
    <scope>NUCLEOTIDE SEQUENCE [LARGE SCALE GENOMIC DNA]</scope>
    <source>
        <strain evidence="2">IL3000</strain>
    </source>
</reference>